<evidence type="ECO:0000256" key="1">
    <source>
        <dbReference type="SAM" id="SignalP"/>
    </source>
</evidence>
<feature type="chain" id="PRO_5043931799" description="Pectinesterase inhibitor domain-containing protein" evidence="1">
    <location>
        <begin position="30"/>
        <end position="181"/>
    </location>
</feature>
<proteinExistence type="predicted"/>
<sequence>MASSLQTIRPYVITVLCLLMMLMIKPAESDQALVDKVCSSGENVDSSYCQKLFKQDAFSLASNLSGLARIALANIKFKASFNKKTFVDTQPDIPQLCSDEYDSVFVKVRRACKMNFENLVGTGNDYPLEETVATVLSGADACYSDFSEPLGSETNKELIKLAAILQCIIDLGRQMKCAVAC</sequence>
<accession>A0AAV2D3F7</accession>
<organism evidence="2 3">
    <name type="scientific">Linum trigynum</name>
    <dbReference type="NCBI Taxonomy" id="586398"/>
    <lineage>
        <taxon>Eukaryota</taxon>
        <taxon>Viridiplantae</taxon>
        <taxon>Streptophyta</taxon>
        <taxon>Embryophyta</taxon>
        <taxon>Tracheophyta</taxon>
        <taxon>Spermatophyta</taxon>
        <taxon>Magnoliopsida</taxon>
        <taxon>eudicotyledons</taxon>
        <taxon>Gunneridae</taxon>
        <taxon>Pentapetalae</taxon>
        <taxon>rosids</taxon>
        <taxon>fabids</taxon>
        <taxon>Malpighiales</taxon>
        <taxon>Linaceae</taxon>
        <taxon>Linum</taxon>
    </lineage>
</organism>
<dbReference type="SUPFAM" id="SSF101148">
    <property type="entry name" value="Plant invertase/pectin methylesterase inhibitor"/>
    <property type="match status" value="1"/>
</dbReference>
<feature type="signal peptide" evidence="1">
    <location>
        <begin position="1"/>
        <end position="29"/>
    </location>
</feature>
<evidence type="ECO:0000313" key="3">
    <source>
        <dbReference type="Proteomes" id="UP001497516"/>
    </source>
</evidence>
<name>A0AAV2D3F7_9ROSI</name>
<dbReference type="InterPro" id="IPR035513">
    <property type="entry name" value="Invertase/methylesterase_inhib"/>
</dbReference>
<reference evidence="2 3" key="1">
    <citation type="submission" date="2024-04" db="EMBL/GenBank/DDBJ databases">
        <authorList>
            <person name="Fracassetti M."/>
        </authorList>
    </citation>
    <scope>NUCLEOTIDE SEQUENCE [LARGE SCALE GENOMIC DNA]</scope>
</reference>
<dbReference type="Gene3D" id="1.20.140.40">
    <property type="entry name" value="Invertase/pectin methylesterase inhibitor family protein"/>
    <property type="match status" value="1"/>
</dbReference>
<keyword evidence="1" id="KW-0732">Signal</keyword>
<gene>
    <name evidence="2" type="ORF">LTRI10_LOCUS10624</name>
</gene>
<evidence type="ECO:0000313" key="2">
    <source>
        <dbReference type="EMBL" id="CAL1366417.1"/>
    </source>
</evidence>
<dbReference type="Proteomes" id="UP001497516">
    <property type="component" value="Chromosome 2"/>
</dbReference>
<dbReference type="EMBL" id="OZ034815">
    <property type="protein sequence ID" value="CAL1366417.1"/>
    <property type="molecule type" value="Genomic_DNA"/>
</dbReference>
<protein>
    <recommendedName>
        <fullName evidence="4">Pectinesterase inhibitor domain-containing protein</fullName>
    </recommendedName>
</protein>
<dbReference type="AlphaFoldDB" id="A0AAV2D3F7"/>
<evidence type="ECO:0008006" key="4">
    <source>
        <dbReference type="Google" id="ProtNLM"/>
    </source>
</evidence>
<keyword evidence="3" id="KW-1185">Reference proteome</keyword>